<feature type="compositionally biased region" description="Pro residues" evidence="1">
    <location>
        <begin position="207"/>
        <end position="220"/>
    </location>
</feature>
<protein>
    <submittedName>
        <fullName evidence="4">Uncharacterized protein LOC108745256</fullName>
    </submittedName>
</protein>
<feature type="region of interest" description="Disordered" evidence="1">
    <location>
        <begin position="503"/>
        <end position="540"/>
    </location>
</feature>
<dbReference type="OrthoDB" id="6751645at2759"/>
<organism evidence="3 4">
    <name type="scientific">Agrilus planipennis</name>
    <name type="common">Emerald ash borer</name>
    <name type="synonym">Agrilus marcopoli</name>
    <dbReference type="NCBI Taxonomy" id="224129"/>
    <lineage>
        <taxon>Eukaryota</taxon>
        <taxon>Metazoa</taxon>
        <taxon>Ecdysozoa</taxon>
        <taxon>Arthropoda</taxon>
        <taxon>Hexapoda</taxon>
        <taxon>Insecta</taxon>
        <taxon>Pterygota</taxon>
        <taxon>Neoptera</taxon>
        <taxon>Endopterygota</taxon>
        <taxon>Coleoptera</taxon>
        <taxon>Polyphaga</taxon>
        <taxon>Elateriformia</taxon>
        <taxon>Buprestoidea</taxon>
        <taxon>Buprestidae</taxon>
        <taxon>Agrilinae</taxon>
        <taxon>Agrilus</taxon>
    </lineage>
</organism>
<feature type="compositionally biased region" description="Low complexity" evidence="1">
    <location>
        <begin position="35"/>
        <end position="48"/>
    </location>
</feature>
<dbReference type="GeneID" id="108745256"/>
<reference evidence="4" key="1">
    <citation type="submission" date="2025-08" db="UniProtKB">
        <authorList>
            <consortium name="RefSeq"/>
        </authorList>
    </citation>
    <scope>IDENTIFICATION</scope>
    <source>
        <tissue evidence="4">Entire body</tissue>
    </source>
</reference>
<keyword evidence="3" id="KW-1185">Reference proteome</keyword>
<feature type="region of interest" description="Disordered" evidence="1">
    <location>
        <begin position="28"/>
        <end position="129"/>
    </location>
</feature>
<feature type="chain" id="PRO_5028937319" evidence="2">
    <location>
        <begin position="26"/>
        <end position="540"/>
    </location>
</feature>
<evidence type="ECO:0000313" key="3">
    <source>
        <dbReference type="Proteomes" id="UP000192223"/>
    </source>
</evidence>
<dbReference type="RefSeq" id="XP_025837325.1">
    <property type="nucleotide sequence ID" value="XM_025981540.1"/>
</dbReference>
<dbReference type="KEGG" id="apln:108745256"/>
<feature type="signal peptide" evidence="2">
    <location>
        <begin position="1"/>
        <end position="25"/>
    </location>
</feature>
<sequence>MRWKNFAVILLVCVVVLLDSFNVEARKYGGRSKSRGSSNRRGTGSNRKQVTNTYKAPETASGAAGGGWSGWTIAKPNSQQTSSNTRVQQHKPSAPPDPNHSFIANEKKQQASSNSAPPHGGAQSPQKPIGFEQKNTEIDANKKVGWNVDSAKSQTPGSPGNQRPIGWNVNNAPSSPGSHGTTNQQHVSFVNQPNQPATKNTASNLNNPPPYSNGPPPPYQQYPSNTGYNAHPNGPPPPYSQYPTNTGYNQHYPNQGYNPQTGYNPNPGYNSHFGPSYSQPGYGNHYGGGFGGGPSFGGFGGGYNYGLAAYGKPKSSWGSTLSNVLAGAFIWHLVSGLVSKPYKVINYNNQAEAIPPKMELPPNLITTCPENITSLCAPNTFALCTTNQTIMCVASAAQTAPCGENANVSCISSTAEVPSGPPAPNKAPDVQNTTISVPCISNAKITGTLEGGNITSISVPSDIIKASKNGEVSLCVTTVAIPQTDEEIKAQEEAVKAAQASQTQAPCPAGQQPNETGNCIPIVGSTSSNLPSPVPTTAPS</sequence>
<dbReference type="Proteomes" id="UP000192223">
    <property type="component" value="Unplaced"/>
</dbReference>
<keyword evidence="2" id="KW-0732">Signal</keyword>
<gene>
    <name evidence="4" type="primary">LOC108745256</name>
</gene>
<dbReference type="InParanoid" id="A0A7F5RNB6"/>
<feature type="compositionally biased region" description="Polar residues" evidence="1">
    <location>
        <begin position="247"/>
        <end position="269"/>
    </location>
</feature>
<feature type="compositionally biased region" description="Polar residues" evidence="1">
    <location>
        <begin position="168"/>
        <end position="202"/>
    </location>
</feature>
<accession>A0A7F5RNB6</accession>
<evidence type="ECO:0000256" key="2">
    <source>
        <dbReference type="SAM" id="SignalP"/>
    </source>
</evidence>
<proteinExistence type="predicted"/>
<feature type="compositionally biased region" description="Polar residues" evidence="1">
    <location>
        <begin position="503"/>
        <end position="517"/>
    </location>
</feature>
<evidence type="ECO:0000256" key="1">
    <source>
        <dbReference type="SAM" id="MobiDB-lite"/>
    </source>
</evidence>
<feature type="compositionally biased region" description="Polar residues" evidence="1">
    <location>
        <begin position="150"/>
        <end position="161"/>
    </location>
</feature>
<feature type="region of interest" description="Disordered" evidence="1">
    <location>
        <begin position="148"/>
        <end position="276"/>
    </location>
</feature>
<dbReference type="AlphaFoldDB" id="A0A7F5RNB6"/>
<name>A0A7F5RNB6_AGRPL</name>
<feature type="compositionally biased region" description="Polar residues" evidence="1">
    <location>
        <begin position="75"/>
        <end position="91"/>
    </location>
</feature>
<evidence type="ECO:0000313" key="4">
    <source>
        <dbReference type="RefSeq" id="XP_025837325.1"/>
    </source>
</evidence>